<protein>
    <recommendedName>
        <fullName evidence="1">Segregation and condensation protein A</fullName>
    </recommendedName>
</protein>
<name>A0A0H5E6R2_9BACT</name>
<proteinExistence type="predicted"/>
<accession>A0A0H5E6R2</accession>
<dbReference type="EMBL" id="CWGJ01000025">
    <property type="protein sequence ID" value="CRX38975.1"/>
    <property type="molecule type" value="Genomic_DNA"/>
</dbReference>
<dbReference type="Gene3D" id="6.10.250.2410">
    <property type="match status" value="1"/>
</dbReference>
<reference evidence="3" key="1">
    <citation type="submission" date="2015-06" db="EMBL/GenBank/DDBJ databases">
        <authorList>
            <person name="Bertelli C."/>
        </authorList>
    </citation>
    <scope>NUCLEOTIDE SEQUENCE [LARGE SCALE GENOMIC DNA]</scope>
    <source>
        <strain evidence="3">CRIB-30</strain>
    </source>
</reference>
<evidence type="ECO:0000256" key="1">
    <source>
        <dbReference type="ARBA" id="ARBA00044777"/>
    </source>
</evidence>
<dbReference type="PANTHER" id="PTHR33969">
    <property type="entry name" value="SEGREGATION AND CONDENSATION PROTEIN A"/>
    <property type="match status" value="1"/>
</dbReference>
<keyword evidence="3" id="KW-1185">Reference proteome</keyword>
<evidence type="ECO:0000313" key="2">
    <source>
        <dbReference type="EMBL" id="CRX38975.1"/>
    </source>
</evidence>
<dbReference type="AlphaFoldDB" id="A0A0H5E6R2"/>
<dbReference type="InterPro" id="IPR003768">
    <property type="entry name" value="ScpA"/>
</dbReference>
<dbReference type="Pfam" id="PF02616">
    <property type="entry name" value="SMC_ScpA"/>
    <property type="match status" value="1"/>
</dbReference>
<dbReference type="PANTHER" id="PTHR33969:SF2">
    <property type="entry name" value="SEGREGATION AND CONDENSATION PROTEIN A"/>
    <property type="match status" value="1"/>
</dbReference>
<dbReference type="Proteomes" id="UP000220251">
    <property type="component" value="Unassembled WGS sequence"/>
</dbReference>
<sequence>MMLQKNEFNLTLNDFTGPIDLLIALIHENELPAENIFLKEILMQYAGLNEPGFDLGAEFIQSASWLLLLKSRALLPDEPQEEEEEKLSTLNRERALQALIEYVQFKKAGEQLCHKDKELSSIFTRGSVGMGEVPRPMGVDHLSMEDLGHLFKELMERKENTSRVIFEEEWRVGDKIAYIKRELAHAPHIAFYTLFLEKQSRQEWIVTFLAILELMKLGLIKATKEADGAIYVASAK</sequence>
<organism evidence="2 3">
    <name type="scientific">Estrella lausannensis</name>
    <dbReference type="NCBI Taxonomy" id="483423"/>
    <lineage>
        <taxon>Bacteria</taxon>
        <taxon>Pseudomonadati</taxon>
        <taxon>Chlamydiota</taxon>
        <taxon>Chlamydiia</taxon>
        <taxon>Parachlamydiales</taxon>
        <taxon>Candidatus Criblamydiaceae</taxon>
        <taxon>Estrella</taxon>
    </lineage>
</organism>
<evidence type="ECO:0000313" key="3">
    <source>
        <dbReference type="Proteomes" id="UP000220251"/>
    </source>
</evidence>
<gene>
    <name evidence="2" type="primary">scpA</name>
    <name evidence="2" type="ORF">ELAC_1647</name>
</gene>